<dbReference type="InterPro" id="IPR027434">
    <property type="entry name" value="Homing_endonucl"/>
</dbReference>
<dbReference type="InterPro" id="IPR006141">
    <property type="entry name" value="Intein_N"/>
</dbReference>
<dbReference type="PROSITE" id="PS50819">
    <property type="entry name" value="INTEIN_ENDONUCLEASE"/>
    <property type="match status" value="1"/>
</dbReference>
<evidence type="ECO:0000256" key="3">
    <source>
        <dbReference type="ARBA" id="ARBA00022833"/>
    </source>
</evidence>
<name>X0RYS6_9ZZZZ</name>
<reference evidence="6" key="1">
    <citation type="journal article" date="2014" name="Front. Microbiol.">
        <title>High frequency of phylogenetically diverse reductive dehalogenase-homologous genes in deep subseafloor sedimentary metagenomes.</title>
        <authorList>
            <person name="Kawai M."/>
            <person name="Futagami T."/>
            <person name="Toyoda A."/>
            <person name="Takaki Y."/>
            <person name="Nishi S."/>
            <person name="Hori S."/>
            <person name="Arai W."/>
            <person name="Tsubouchi T."/>
            <person name="Morono Y."/>
            <person name="Uchiyama I."/>
            <person name="Ito T."/>
            <person name="Fujiyama A."/>
            <person name="Inagaki F."/>
            <person name="Takami H."/>
        </authorList>
    </citation>
    <scope>NUCLEOTIDE SEQUENCE</scope>
    <source>
        <strain evidence="6">Expedition CK06-06</strain>
    </source>
</reference>
<dbReference type="SUPFAM" id="SSF51294">
    <property type="entry name" value="Hedgehog/intein (Hint) domain"/>
    <property type="match status" value="1"/>
</dbReference>
<dbReference type="InterPro" id="IPR015700">
    <property type="entry name" value="RPC1"/>
</dbReference>
<dbReference type="AlphaFoldDB" id="X0RYS6"/>
<evidence type="ECO:0000256" key="1">
    <source>
        <dbReference type="ARBA" id="ARBA00022723"/>
    </source>
</evidence>
<dbReference type="GO" id="GO:0046872">
    <property type="term" value="F:metal ion binding"/>
    <property type="evidence" value="ECO:0007669"/>
    <property type="project" value="UniProtKB-KW"/>
</dbReference>
<dbReference type="PANTHER" id="PTHR48446:SF1">
    <property type="entry name" value="DNA-DIRECTED RNA POLYMERASE SUBUNIT BETA' N-TERMINAL SECTION"/>
    <property type="match status" value="1"/>
</dbReference>
<dbReference type="PROSITE" id="PS50817">
    <property type="entry name" value="INTEIN_N_TER"/>
    <property type="match status" value="1"/>
</dbReference>
<dbReference type="CDD" id="cd00081">
    <property type="entry name" value="Hint"/>
    <property type="match status" value="1"/>
</dbReference>
<keyword evidence="1" id="KW-0479">Metal-binding</keyword>
<dbReference type="NCBIfam" id="TIGR01445">
    <property type="entry name" value="intein_Nterm"/>
    <property type="match status" value="1"/>
</dbReference>
<dbReference type="Gene3D" id="3.10.28.10">
    <property type="entry name" value="Homing endonucleases"/>
    <property type="match status" value="1"/>
</dbReference>
<dbReference type="SMART" id="SM00306">
    <property type="entry name" value="HintN"/>
    <property type="match status" value="1"/>
</dbReference>
<feature type="domain" description="DOD-type homing endonuclease" evidence="5">
    <location>
        <begin position="286"/>
        <end position="420"/>
    </location>
</feature>
<evidence type="ECO:0000259" key="5">
    <source>
        <dbReference type="PROSITE" id="PS50819"/>
    </source>
</evidence>
<dbReference type="InterPro" id="IPR003587">
    <property type="entry name" value="Hint_dom_N"/>
</dbReference>
<gene>
    <name evidence="6" type="ORF">S01H1_07426</name>
</gene>
<dbReference type="EMBL" id="BARS01003830">
    <property type="protein sequence ID" value="GAF68912.1"/>
    <property type="molecule type" value="Genomic_DNA"/>
</dbReference>
<dbReference type="SUPFAM" id="SSF64484">
    <property type="entry name" value="beta and beta-prime subunits of DNA dependent RNA-polymerase"/>
    <property type="match status" value="1"/>
</dbReference>
<feature type="non-terminal residue" evidence="6">
    <location>
        <position position="468"/>
    </location>
</feature>
<dbReference type="InterPro" id="IPR004860">
    <property type="entry name" value="LAGLIDADG_dom"/>
</dbReference>
<dbReference type="Pfam" id="PF14528">
    <property type="entry name" value="LAGLIDADG_3"/>
    <property type="match status" value="1"/>
</dbReference>
<feature type="non-terminal residue" evidence="6">
    <location>
        <position position="1"/>
    </location>
</feature>
<organism evidence="6">
    <name type="scientific">marine sediment metagenome</name>
    <dbReference type="NCBI Taxonomy" id="412755"/>
    <lineage>
        <taxon>unclassified sequences</taxon>
        <taxon>metagenomes</taxon>
        <taxon>ecological metagenomes</taxon>
    </lineage>
</organism>
<keyword evidence="4" id="KW-0651">Protein splicing</keyword>
<keyword evidence="2" id="KW-0068">Autocatalytic cleavage</keyword>
<dbReference type="InterPro" id="IPR036844">
    <property type="entry name" value="Hint_dom_sf"/>
</dbReference>
<dbReference type="Gene3D" id="6.10.250.2940">
    <property type="match status" value="1"/>
</dbReference>
<dbReference type="InterPro" id="IPR004042">
    <property type="entry name" value="Intein_endonuc_central"/>
</dbReference>
<sequence>SLPYFPENSLDPAARGFISNSFLSGLSPAEMFFHQAGGREGLTDTAIKSVTGDTPIVIFENGKPKRVNIGDWIDKRLSICPDKIEHYEDRDMELLKLDDTVLIPTVDGGGHVSWGDITAITRHDPGKELYRVKTLGGREVIVTEAHSLLIWNPLIKKYQRTSTPNVKIGDYMPTTLVLPETHTITQYIELNDYLPKRKFIYGSDFHIAKGMVSEFNGNNRSPSGWWNNTNGTDFTLPYTKTSGMIRVIRRSNISFIKDGFVYPYKGQRIETYIPEKLKLNQENGFFIGLYLAEGDSSVKDGSVRISNNDPTIQKLVQNWFEKFNMNWEISSTTNKIGGTSTSIRGFSTVMADFMIRLVGNGAHNKHIPVESYTAPNEFIIGLLDGYISGDGTITRNAIEATSCSKQLIEGISFISSKLGIFSKMSQRYMKTNNLGTKNIRPIYSMSIRAQWATKFSELVNLSIPEKQD</sequence>
<dbReference type="SUPFAM" id="SSF55608">
    <property type="entry name" value="Homing endonucleases"/>
    <property type="match status" value="1"/>
</dbReference>
<keyword evidence="3" id="KW-0862">Zinc</keyword>
<dbReference type="GO" id="GO:0016539">
    <property type="term" value="P:intein-mediated protein splicing"/>
    <property type="evidence" value="ECO:0007669"/>
    <property type="project" value="InterPro"/>
</dbReference>
<evidence type="ECO:0000256" key="4">
    <source>
        <dbReference type="ARBA" id="ARBA00023000"/>
    </source>
</evidence>
<dbReference type="InterPro" id="IPR006142">
    <property type="entry name" value="INTEIN"/>
</dbReference>
<proteinExistence type="predicted"/>
<dbReference type="PRINTS" id="PR00379">
    <property type="entry name" value="INTEIN"/>
</dbReference>
<evidence type="ECO:0000313" key="6">
    <source>
        <dbReference type="EMBL" id="GAF68912.1"/>
    </source>
</evidence>
<comment type="caution">
    <text evidence="6">The sequence shown here is derived from an EMBL/GenBank/DDBJ whole genome shotgun (WGS) entry which is preliminary data.</text>
</comment>
<dbReference type="GO" id="GO:0004519">
    <property type="term" value="F:endonuclease activity"/>
    <property type="evidence" value="ECO:0007669"/>
    <property type="project" value="InterPro"/>
</dbReference>
<accession>X0RYS6</accession>
<protein>
    <recommendedName>
        <fullName evidence="5">DOD-type homing endonuclease domain-containing protein</fullName>
    </recommendedName>
</protein>
<dbReference type="Gene3D" id="2.170.16.10">
    <property type="entry name" value="Hedgehog/Intein (Hint) domain"/>
    <property type="match status" value="1"/>
</dbReference>
<dbReference type="PANTHER" id="PTHR48446">
    <property type="entry name" value="DNA-DIRECTED RNA POLYMERASE SUBUNIT BETA' N-TERMINAL SECTION"/>
    <property type="match status" value="1"/>
</dbReference>
<evidence type="ECO:0000256" key="2">
    <source>
        <dbReference type="ARBA" id="ARBA00022813"/>
    </source>
</evidence>